<dbReference type="FunFam" id="3.90.1170.10:FF:000005">
    <property type="entry name" value="39S ribosomal protein L16, mitochondrial"/>
    <property type="match status" value="1"/>
</dbReference>
<reference evidence="9" key="1">
    <citation type="submission" date="2020-08" db="EMBL/GenBank/DDBJ databases">
        <title>Genome sequencing and assembly of the red palm weevil Rhynchophorus ferrugineus.</title>
        <authorList>
            <person name="Dias G.B."/>
            <person name="Bergman C.M."/>
            <person name="Manee M."/>
        </authorList>
    </citation>
    <scope>NUCLEOTIDE SEQUENCE</scope>
    <source>
        <strain evidence="9">AA-2017</strain>
        <tissue evidence="9">Whole larva</tissue>
    </source>
</reference>
<dbReference type="InterPro" id="IPR047873">
    <property type="entry name" value="Ribosomal_uL16"/>
</dbReference>
<dbReference type="GO" id="GO:0005762">
    <property type="term" value="C:mitochondrial large ribosomal subunit"/>
    <property type="evidence" value="ECO:0007669"/>
    <property type="project" value="TreeGrafter"/>
</dbReference>
<dbReference type="AlphaFoldDB" id="A0A834I760"/>
<evidence type="ECO:0000313" key="9">
    <source>
        <dbReference type="EMBL" id="KAF7275777.1"/>
    </source>
</evidence>
<comment type="similarity">
    <text evidence="2">Belongs to the universal ribosomal protein uL16 family.</text>
</comment>
<evidence type="ECO:0000256" key="4">
    <source>
        <dbReference type="ARBA" id="ARBA00022980"/>
    </source>
</evidence>
<evidence type="ECO:0000256" key="1">
    <source>
        <dbReference type="ARBA" id="ARBA00004173"/>
    </source>
</evidence>
<evidence type="ECO:0000256" key="3">
    <source>
        <dbReference type="ARBA" id="ARBA00022946"/>
    </source>
</evidence>
<organism evidence="9 10">
    <name type="scientific">Rhynchophorus ferrugineus</name>
    <name type="common">Red palm weevil</name>
    <name type="synonym">Curculio ferrugineus</name>
    <dbReference type="NCBI Taxonomy" id="354439"/>
    <lineage>
        <taxon>Eukaryota</taxon>
        <taxon>Metazoa</taxon>
        <taxon>Ecdysozoa</taxon>
        <taxon>Arthropoda</taxon>
        <taxon>Hexapoda</taxon>
        <taxon>Insecta</taxon>
        <taxon>Pterygota</taxon>
        <taxon>Neoptera</taxon>
        <taxon>Endopterygota</taxon>
        <taxon>Coleoptera</taxon>
        <taxon>Polyphaga</taxon>
        <taxon>Cucujiformia</taxon>
        <taxon>Curculionidae</taxon>
        <taxon>Dryophthorinae</taxon>
        <taxon>Rhynchophorus</taxon>
    </lineage>
</organism>
<dbReference type="CDD" id="cd01433">
    <property type="entry name" value="Ribosomal_L16_L10e"/>
    <property type="match status" value="1"/>
</dbReference>
<keyword evidence="3" id="KW-0809">Transit peptide</keyword>
<dbReference type="GO" id="GO:0003735">
    <property type="term" value="F:structural constituent of ribosome"/>
    <property type="evidence" value="ECO:0007669"/>
    <property type="project" value="InterPro"/>
</dbReference>
<evidence type="ECO:0000256" key="5">
    <source>
        <dbReference type="ARBA" id="ARBA00023128"/>
    </source>
</evidence>
<keyword evidence="10" id="KW-1185">Reference proteome</keyword>
<dbReference type="SUPFAM" id="SSF54686">
    <property type="entry name" value="Ribosomal protein L16p/L10e"/>
    <property type="match status" value="1"/>
</dbReference>
<evidence type="ECO:0000256" key="8">
    <source>
        <dbReference type="ARBA" id="ARBA00035440"/>
    </source>
</evidence>
<dbReference type="Pfam" id="PF00252">
    <property type="entry name" value="Ribosomal_L16"/>
    <property type="match status" value="1"/>
</dbReference>
<evidence type="ECO:0000256" key="7">
    <source>
        <dbReference type="ARBA" id="ARBA00035302"/>
    </source>
</evidence>
<dbReference type="InterPro" id="IPR000114">
    <property type="entry name" value="Ribosomal_uL16_bact-type"/>
</dbReference>
<dbReference type="EMBL" id="JAACXV010009155">
    <property type="protein sequence ID" value="KAF7275777.1"/>
    <property type="molecule type" value="Genomic_DNA"/>
</dbReference>
<comment type="subcellular location">
    <subcellularLocation>
        <location evidence="1">Mitochondrion</location>
    </subcellularLocation>
</comment>
<dbReference type="GO" id="GO:0005743">
    <property type="term" value="C:mitochondrial inner membrane"/>
    <property type="evidence" value="ECO:0007669"/>
    <property type="project" value="UniProtKB-ARBA"/>
</dbReference>
<dbReference type="OrthoDB" id="268521at2759"/>
<keyword evidence="6" id="KW-0687">Ribonucleoprotein</keyword>
<name>A0A834I760_RHYFE</name>
<dbReference type="GO" id="GO:0019843">
    <property type="term" value="F:rRNA binding"/>
    <property type="evidence" value="ECO:0007669"/>
    <property type="project" value="InterPro"/>
</dbReference>
<dbReference type="PANTHER" id="PTHR12220:SF13">
    <property type="entry name" value="LARGE RIBOSOMAL SUBUNIT PROTEIN UL16M"/>
    <property type="match status" value="1"/>
</dbReference>
<proteinExistence type="inferred from homology"/>
<evidence type="ECO:0000256" key="6">
    <source>
        <dbReference type="ARBA" id="ARBA00023274"/>
    </source>
</evidence>
<dbReference type="InterPro" id="IPR036920">
    <property type="entry name" value="Ribosomal_uL16_sf"/>
</dbReference>
<gene>
    <name evidence="9" type="ORF">GWI33_011281</name>
</gene>
<protein>
    <recommendedName>
        <fullName evidence="7">Large ribosomal subunit protein uL16m</fullName>
    </recommendedName>
    <alternativeName>
        <fullName evidence="8">39S ribosomal protein L16, mitochondrial</fullName>
    </alternativeName>
</protein>
<dbReference type="PANTHER" id="PTHR12220">
    <property type="entry name" value="50S/60S RIBOSOMAL PROTEIN L16"/>
    <property type="match status" value="1"/>
</dbReference>
<comment type="caution">
    <text evidence="9">The sequence shown here is derived from an EMBL/GenBank/DDBJ whole genome shotgun (WGS) entry which is preliminary data.</text>
</comment>
<dbReference type="Proteomes" id="UP000625711">
    <property type="component" value="Unassembled WGS sequence"/>
</dbReference>
<evidence type="ECO:0000256" key="2">
    <source>
        <dbReference type="ARBA" id="ARBA00008931"/>
    </source>
</evidence>
<keyword evidence="4" id="KW-0689">Ribosomal protein</keyword>
<evidence type="ECO:0000313" key="10">
    <source>
        <dbReference type="Proteomes" id="UP000625711"/>
    </source>
</evidence>
<dbReference type="Gene3D" id="3.90.1170.10">
    <property type="entry name" value="Ribosomal protein L10e/L16"/>
    <property type="match status" value="1"/>
</dbReference>
<dbReference type="InterPro" id="IPR016180">
    <property type="entry name" value="Ribosomal_uL16_dom"/>
</dbReference>
<dbReference type="GO" id="GO:0032543">
    <property type="term" value="P:mitochondrial translation"/>
    <property type="evidence" value="ECO:0007669"/>
    <property type="project" value="TreeGrafter"/>
</dbReference>
<sequence length="237" mass="27737">MNVQKILCFRVPSISVMQICGMKNFQSPKKYDHVEFPDRKKLRVMDRIPILPPNVKPPKMQKRLRYMRGPEDVHTTLQHKQFGIIALGGGRLRWGHYEMIRLTIGRKMDVNRMFAIWRVDSPWQPLTKQGQGMRMGGGKGAIDHYVTPIKAGRVIVEMGGKCEFKEVESFLTDIANKLPFKAMAVSHEMLQEMENKKKWEEENNQNPYTMKYVIQNNMGGCHRWLSPFDYKYLGKYQ</sequence>
<accession>A0A834I760</accession>
<keyword evidence="5" id="KW-0496">Mitochondrion</keyword>